<protein>
    <submittedName>
        <fullName evidence="1">Uncharacterized protein</fullName>
    </submittedName>
</protein>
<sequence>MAEREKTPEEKRAISKVLRIVRGSMVFGPDQKPVTCPRCFNRIGILNNVGIPEGTSLGPMGCVGVEDEECKLREMLFELYRNKP</sequence>
<evidence type="ECO:0000313" key="2">
    <source>
        <dbReference type="Proteomes" id="UP000179221"/>
    </source>
</evidence>
<organism evidence="1 2">
    <name type="scientific">Candidatus Woesebacteria bacterium RIFCSPHIGHO2_01_FULL_40_22</name>
    <dbReference type="NCBI Taxonomy" id="1802499"/>
    <lineage>
        <taxon>Bacteria</taxon>
        <taxon>Candidatus Woeseibacteriota</taxon>
    </lineage>
</organism>
<accession>A0A1F7YGL7</accession>
<name>A0A1F7YGL7_9BACT</name>
<comment type="caution">
    <text evidence="1">The sequence shown here is derived from an EMBL/GenBank/DDBJ whole genome shotgun (WGS) entry which is preliminary data.</text>
</comment>
<dbReference type="EMBL" id="MGGL01000011">
    <property type="protein sequence ID" value="OGM26491.1"/>
    <property type="molecule type" value="Genomic_DNA"/>
</dbReference>
<evidence type="ECO:0000313" key="1">
    <source>
        <dbReference type="EMBL" id="OGM26491.1"/>
    </source>
</evidence>
<reference evidence="1 2" key="1">
    <citation type="journal article" date="2016" name="Nat. Commun.">
        <title>Thousands of microbial genomes shed light on interconnected biogeochemical processes in an aquifer system.</title>
        <authorList>
            <person name="Anantharaman K."/>
            <person name="Brown C.T."/>
            <person name="Hug L.A."/>
            <person name="Sharon I."/>
            <person name="Castelle C.J."/>
            <person name="Probst A.J."/>
            <person name="Thomas B.C."/>
            <person name="Singh A."/>
            <person name="Wilkins M.J."/>
            <person name="Karaoz U."/>
            <person name="Brodie E.L."/>
            <person name="Williams K.H."/>
            <person name="Hubbard S.S."/>
            <person name="Banfield J.F."/>
        </authorList>
    </citation>
    <scope>NUCLEOTIDE SEQUENCE [LARGE SCALE GENOMIC DNA]</scope>
</reference>
<dbReference type="AlphaFoldDB" id="A0A1F7YGL7"/>
<dbReference type="Proteomes" id="UP000179221">
    <property type="component" value="Unassembled WGS sequence"/>
</dbReference>
<proteinExistence type="predicted"/>
<gene>
    <name evidence="1" type="ORF">A2628_03050</name>
</gene>